<gene>
    <name evidence="1" type="ORF">ACFFGA_14905</name>
</gene>
<name>A0ABV6QC28_9FLAO</name>
<dbReference type="EMBL" id="JBHLTQ010000015">
    <property type="protein sequence ID" value="MFC0605849.1"/>
    <property type="molecule type" value="Genomic_DNA"/>
</dbReference>
<evidence type="ECO:0000313" key="2">
    <source>
        <dbReference type="Proteomes" id="UP001589832"/>
    </source>
</evidence>
<organism evidence="1 2">
    <name type="scientific">Winogradskyella pulchriflava</name>
    <dbReference type="NCBI Taxonomy" id="1110688"/>
    <lineage>
        <taxon>Bacteria</taxon>
        <taxon>Pseudomonadati</taxon>
        <taxon>Bacteroidota</taxon>
        <taxon>Flavobacteriia</taxon>
        <taxon>Flavobacteriales</taxon>
        <taxon>Flavobacteriaceae</taxon>
        <taxon>Winogradskyella</taxon>
    </lineage>
</organism>
<comment type="caution">
    <text evidence="1">The sequence shown here is derived from an EMBL/GenBank/DDBJ whole genome shotgun (WGS) entry which is preliminary data.</text>
</comment>
<keyword evidence="2" id="KW-1185">Reference proteome</keyword>
<sequence length="217" mass="24606">MKTLIFTSSDKILIMCLLVFSQNLLLNAQILPDGTLDNKELENMELVVEEGINKLYIKETKEYFYVSVKTEEIYVASLCVCNGSSISVLHASAALGKLNYEKSEDNIWNTNESFVWEMREKGFSPEEIDKRKEYLDKNGWVASTMEMGKIGETEFVISKEWLSEKPRFAIGLMPASLPENTFSLPIKNSLACGNHSLVSGEPKSNYSFTPIHWVILE</sequence>
<reference evidence="1 2" key="1">
    <citation type="submission" date="2024-09" db="EMBL/GenBank/DDBJ databases">
        <authorList>
            <person name="Sun Q."/>
            <person name="Mori K."/>
        </authorList>
    </citation>
    <scope>NUCLEOTIDE SEQUENCE [LARGE SCALE GENOMIC DNA]</scope>
    <source>
        <strain evidence="1 2">NCAIM B.02481</strain>
    </source>
</reference>
<evidence type="ECO:0000313" key="1">
    <source>
        <dbReference type="EMBL" id="MFC0605849.1"/>
    </source>
</evidence>
<protein>
    <submittedName>
        <fullName evidence="1">Uncharacterized protein</fullName>
    </submittedName>
</protein>
<dbReference type="Proteomes" id="UP001589832">
    <property type="component" value="Unassembled WGS sequence"/>
</dbReference>
<proteinExistence type="predicted"/>
<dbReference type="RefSeq" id="WP_386065217.1">
    <property type="nucleotide sequence ID" value="NZ_JBHLTQ010000015.1"/>
</dbReference>
<accession>A0ABV6QC28</accession>